<protein>
    <recommendedName>
        <fullName evidence="3">Beta-lactamase-related domain-containing protein</fullName>
    </recommendedName>
</protein>
<sequence>MHRVFRSRDEVHAYYQRRGRQVKLVGVPGTPTTTHAEGEVTIPALIVEAVTGQTYWDYVEENIFRRCGMTGAGFFTRPRWLTDPHLAHPYMTVAGGGHVDAVRHLDQGSPYPYILGKNPGAAPEDGAGG</sequence>
<organism evidence="1 2">
    <name type="scientific">Paractinoplanes toevensis</name>
    <dbReference type="NCBI Taxonomy" id="571911"/>
    <lineage>
        <taxon>Bacteria</taxon>
        <taxon>Bacillati</taxon>
        <taxon>Actinomycetota</taxon>
        <taxon>Actinomycetes</taxon>
        <taxon>Micromonosporales</taxon>
        <taxon>Micromonosporaceae</taxon>
        <taxon>Paractinoplanes</taxon>
    </lineage>
</organism>
<keyword evidence="2" id="KW-1185">Reference proteome</keyword>
<name>A0A919TF96_9ACTN</name>
<dbReference type="Gene3D" id="3.40.710.10">
    <property type="entry name" value="DD-peptidase/beta-lactamase superfamily"/>
    <property type="match status" value="1"/>
</dbReference>
<dbReference type="Proteomes" id="UP000677082">
    <property type="component" value="Unassembled WGS sequence"/>
</dbReference>
<reference evidence="1 2" key="1">
    <citation type="submission" date="2021-03" db="EMBL/GenBank/DDBJ databases">
        <title>Whole genome shotgun sequence of Actinoplanes toevensis NBRC 105298.</title>
        <authorList>
            <person name="Komaki H."/>
            <person name="Tamura T."/>
        </authorList>
    </citation>
    <scope>NUCLEOTIDE SEQUENCE [LARGE SCALE GENOMIC DNA]</scope>
    <source>
        <strain evidence="1 2">NBRC 105298</strain>
    </source>
</reference>
<accession>A0A919TF96</accession>
<comment type="caution">
    <text evidence="1">The sequence shown here is derived from an EMBL/GenBank/DDBJ whole genome shotgun (WGS) entry which is preliminary data.</text>
</comment>
<dbReference type="InterPro" id="IPR012338">
    <property type="entry name" value="Beta-lactam/transpept-like"/>
</dbReference>
<dbReference type="EMBL" id="BOQN01000080">
    <property type="protein sequence ID" value="GIM94363.1"/>
    <property type="molecule type" value="Genomic_DNA"/>
</dbReference>
<evidence type="ECO:0008006" key="3">
    <source>
        <dbReference type="Google" id="ProtNLM"/>
    </source>
</evidence>
<proteinExistence type="predicted"/>
<gene>
    <name evidence="1" type="ORF">Ato02nite_061560</name>
</gene>
<dbReference type="SUPFAM" id="SSF56601">
    <property type="entry name" value="beta-lactamase/transpeptidase-like"/>
    <property type="match status" value="1"/>
</dbReference>
<evidence type="ECO:0000313" key="1">
    <source>
        <dbReference type="EMBL" id="GIM94363.1"/>
    </source>
</evidence>
<dbReference type="RefSeq" id="WP_246607601.1">
    <property type="nucleotide sequence ID" value="NZ_BOQN01000080.1"/>
</dbReference>
<evidence type="ECO:0000313" key="2">
    <source>
        <dbReference type="Proteomes" id="UP000677082"/>
    </source>
</evidence>
<dbReference type="AlphaFoldDB" id="A0A919TF96"/>